<dbReference type="InterPro" id="IPR057511">
    <property type="entry name" value="WH_GDS1"/>
</dbReference>
<feature type="compositionally biased region" description="Basic residues" evidence="1">
    <location>
        <begin position="271"/>
        <end position="280"/>
    </location>
</feature>
<keyword evidence="4" id="KW-1185">Reference proteome</keyword>
<dbReference type="Pfam" id="PF25318">
    <property type="entry name" value="WHD_GDS1"/>
    <property type="match status" value="1"/>
</dbReference>
<dbReference type="EMBL" id="RCNU01000001">
    <property type="protein sequence ID" value="RWQ99318.1"/>
    <property type="molecule type" value="Genomic_DNA"/>
</dbReference>
<accession>A0A443I5F1</accession>
<feature type="compositionally biased region" description="Low complexity" evidence="1">
    <location>
        <begin position="322"/>
        <end position="335"/>
    </location>
</feature>
<organism evidence="3 4">
    <name type="scientific">Byssochlamys spectabilis</name>
    <name type="common">Paecilomyces variotii</name>
    <dbReference type="NCBI Taxonomy" id="264951"/>
    <lineage>
        <taxon>Eukaryota</taxon>
        <taxon>Fungi</taxon>
        <taxon>Dikarya</taxon>
        <taxon>Ascomycota</taxon>
        <taxon>Pezizomycotina</taxon>
        <taxon>Eurotiomycetes</taxon>
        <taxon>Eurotiomycetidae</taxon>
        <taxon>Eurotiales</taxon>
        <taxon>Thermoascaceae</taxon>
        <taxon>Paecilomyces</taxon>
    </lineage>
</organism>
<proteinExistence type="predicted"/>
<reference evidence="3 4" key="1">
    <citation type="journal article" date="2018" name="Front. Microbiol.">
        <title>Genomic and genetic insights into a cosmopolitan fungus, Paecilomyces variotii (Eurotiales).</title>
        <authorList>
            <person name="Urquhart A.S."/>
            <person name="Mondo S.J."/>
            <person name="Makela M.R."/>
            <person name="Hane J.K."/>
            <person name="Wiebenga A."/>
            <person name="He G."/>
            <person name="Mihaltcheva S."/>
            <person name="Pangilinan J."/>
            <person name="Lipzen A."/>
            <person name="Barry K."/>
            <person name="de Vries R.P."/>
            <person name="Grigoriev I.V."/>
            <person name="Idnurm A."/>
        </authorList>
    </citation>
    <scope>NUCLEOTIDE SEQUENCE [LARGE SCALE GENOMIC DNA]</scope>
    <source>
        <strain evidence="3 4">CBS 101075</strain>
    </source>
</reference>
<feature type="domain" description="GDS1 winged helix" evidence="2">
    <location>
        <begin position="99"/>
        <end position="193"/>
    </location>
</feature>
<dbReference type="VEuPathDB" id="FungiDB:C8Q69DRAFT_20976"/>
<evidence type="ECO:0000313" key="4">
    <source>
        <dbReference type="Proteomes" id="UP000283841"/>
    </source>
</evidence>
<sequence length="523" mass="55940">MPYNTRRKSLSLPSLGIHLPNASRAHRSPSASKLPAPTDAQLPPSKKVKRSHDRESQSPDAEATGYRDGKSLGEQGRAGRGTYEHTPPPSPADGVAPKIDTEGINDDIVVAVIEQLEKTGNRPHLIKELAAVLTTINENVANSANPAALLSSRLSAYLKRPWSALAPCPLAKELIPVHPRKVFYYLTTCAHQPLPETSDDLIIAGLDGKQMTPSISSLDQDEEDALARQRSPSPEVDLSSPEFEDDNMDLAGHHNAGGSGVPANGFSDRRSQHRLAHNHRAASPPLEGDEREFTQTASSVRERTSEERAQRQDGAKGNAPQLSEAASELSSALASFSGSPMDEDPLSSASASAVPEDQYSDYFSRIDSRAAEQDLDEAAAVTLFGTSPSPSLSSTASSISSGTSAPSEIDADSEMCTTTGLLKLQQNMAASARGASPVSVPGDANGATATALKRSIDMLENDFSGVDLKVDLQFGEHDARKPLANRPFGVMTMDFDMIRDSWSELQSPETVEVDELDEMFGDF</sequence>
<comment type="caution">
    <text evidence="3">The sequence shown here is derived from an EMBL/GenBank/DDBJ whole genome shotgun (WGS) entry which is preliminary data.</text>
</comment>
<dbReference type="RefSeq" id="XP_028488963.1">
    <property type="nucleotide sequence ID" value="XM_028626171.1"/>
</dbReference>
<dbReference type="AlphaFoldDB" id="A0A443I5F1"/>
<gene>
    <name evidence="3" type="ORF">C8Q69DRAFT_20976</name>
</gene>
<dbReference type="STRING" id="264951.A0A443I5F1"/>
<feature type="compositionally biased region" description="Basic and acidic residues" evidence="1">
    <location>
        <begin position="300"/>
        <end position="314"/>
    </location>
</feature>
<feature type="region of interest" description="Disordered" evidence="1">
    <location>
        <begin position="212"/>
        <end position="353"/>
    </location>
</feature>
<feature type="region of interest" description="Disordered" evidence="1">
    <location>
        <begin position="1"/>
        <end position="98"/>
    </location>
</feature>
<dbReference type="GeneID" id="39595448"/>
<evidence type="ECO:0000256" key="1">
    <source>
        <dbReference type="SAM" id="MobiDB-lite"/>
    </source>
</evidence>
<evidence type="ECO:0000259" key="2">
    <source>
        <dbReference type="Pfam" id="PF25318"/>
    </source>
</evidence>
<protein>
    <recommendedName>
        <fullName evidence="2">GDS1 winged helix domain-containing protein</fullName>
    </recommendedName>
</protein>
<feature type="region of interest" description="Disordered" evidence="1">
    <location>
        <begin position="386"/>
        <end position="410"/>
    </location>
</feature>
<feature type="compositionally biased region" description="Low complexity" evidence="1">
    <location>
        <begin position="386"/>
        <end position="407"/>
    </location>
</feature>
<dbReference type="Proteomes" id="UP000283841">
    <property type="component" value="Unassembled WGS sequence"/>
</dbReference>
<name>A0A443I5F1_BYSSP</name>
<evidence type="ECO:0000313" key="3">
    <source>
        <dbReference type="EMBL" id="RWQ99318.1"/>
    </source>
</evidence>